<dbReference type="EMBL" id="AP012338">
    <property type="protein sequence ID" value="BAM02749.1"/>
    <property type="molecule type" value="Genomic_DNA"/>
</dbReference>
<protein>
    <submittedName>
        <fullName evidence="2">Uncharacterized protein</fullName>
    </submittedName>
</protein>
<feature type="compositionally biased region" description="Basic and acidic residues" evidence="1">
    <location>
        <begin position="118"/>
        <end position="127"/>
    </location>
</feature>
<accession>I0IBW1</accession>
<evidence type="ECO:0000313" key="3">
    <source>
        <dbReference type="Proteomes" id="UP000007881"/>
    </source>
</evidence>
<gene>
    <name evidence="2" type="ordered locus">PSMK_05900</name>
</gene>
<feature type="compositionally biased region" description="Basic and acidic residues" evidence="1">
    <location>
        <begin position="33"/>
        <end position="50"/>
    </location>
</feature>
<feature type="region of interest" description="Disordered" evidence="1">
    <location>
        <begin position="170"/>
        <end position="190"/>
    </location>
</feature>
<dbReference type="RefSeq" id="WP_014435969.1">
    <property type="nucleotide sequence ID" value="NC_017080.1"/>
</dbReference>
<sequence length="190" mass="20460">MTKEQLSDKIRAALTPLVEDFVAQPSPGANATEEQRVAIERRRQSVRESLGEDDPAYKAASEVLDESLRNLSVSNASQKKENLRLVAEALVVVTNGLRVPVKLKPKGETRSSAAAQKTDGRRNRKSSETLAEETAAVLKALPRASAAFVPKSDITEKVGFDPTSALLKLKREGNAVSNGRRGAGGGWRKA</sequence>
<dbReference type="HOGENOM" id="CLU_1426810_0_0_0"/>
<dbReference type="Proteomes" id="UP000007881">
    <property type="component" value="Chromosome"/>
</dbReference>
<evidence type="ECO:0000313" key="2">
    <source>
        <dbReference type="EMBL" id="BAM02749.1"/>
    </source>
</evidence>
<dbReference type="KEGG" id="phm:PSMK_05900"/>
<feature type="compositionally biased region" description="Gly residues" evidence="1">
    <location>
        <begin position="181"/>
        <end position="190"/>
    </location>
</feature>
<keyword evidence="3" id="KW-1185">Reference proteome</keyword>
<dbReference type="AlphaFoldDB" id="I0IBW1"/>
<evidence type="ECO:0000256" key="1">
    <source>
        <dbReference type="SAM" id="MobiDB-lite"/>
    </source>
</evidence>
<feature type="region of interest" description="Disordered" evidence="1">
    <location>
        <begin position="103"/>
        <end position="130"/>
    </location>
</feature>
<name>I0IBW1_PHYMF</name>
<organism evidence="2 3">
    <name type="scientific">Phycisphaera mikurensis (strain NBRC 102666 / KCTC 22515 / FYK2301M01)</name>
    <dbReference type="NCBI Taxonomy" id="1142394"/>
    <lineage>
        <taxon>Bacteria</taxon>
        <taxon>Pseudomonadati</taxon>
        <taxon>Planctomycetota</taxon>
        <taxon>Phycisphaerae</taxon>
        <taxon>Phycisphaerales</taxon>
        <taxon>Phycisphaeraceae</taxon>
        <taxon>Phycisphaera</taxon>
    </lineage>
</organism>
<feature type="region of interest" description="Disordered" evidence="1">
    <location>
        <begin position="23"/>
        <end position="57"/>
    </location>
</feature>
<dbReference type="STRING" id="1142394.PSMK_05900"/>
<proteinExistence type="predicted"/>
<reference evidence="2 3" key="1">
    <citation type="submission" date="2012-02" db="EMBL/GenBank/DDBJ databases">
        <title>Complete genome sequence of Phycisphaera mikurensis NBRC 102666.</title>
        <authorList>
            <person name="Ankai A."/>
            <person name="Hosoyama A."/>
            <person name="Terui Y."/>
            <person name="Sekine M."/>
            <person name="Fukai R."/>
            <person name="Kato Y."/>
            <person name="Nakamura S."/>
            <person name="Yamada-Narita S."/>
            <person name="Kawakoshi A."/>
            <person name="Fukunaga Y."/>
            <person name="Yamazaki S."/>
            <person name="Fujita N."/>
        </authorList>
    </citation>
    <scope>NUCLEOTIDE SEQUENCE [LARGE SCALE GENOMIC DNA]</scope>
    <source>
        <strain evidence="3">NBRC 102666 / KCTC 22515 / FYK2301M01</strain>
    </source>
</reference>